<keyword evidence="1" id="KW-1133">Transmembrane helix</keyword>
<accession>A0ABV6LFD9</accession>
<comment type="caution">
    <text evidence="2">The sequence shown here is derived from an EMBL/GenBank/DDBJ whole genome shotgun (WGS) entry which is preliminary data.</text>
</comment>
<sequence>MIIYGIKAKLLKNDLINDSCPNCNTNNSIQMNVFQRWAHIFWIPFFPIGKTGVSQCLNCKQVLKLKEMPAPLKLSYDNVKAQTTIPVWTFAGCVLIIIASIFFYVSEKQKAKKVNEWVLSPQKNDVFHIKLKNDHYTLYKVNKVSGDSVYLALNKYEADREDGLDDIAAKGDTAFESAQEGVAKPILVQMAKEGAILDIERKK</sequence>
<keyword evidence="3" id="KW-1185">Reference proteome</keyword>
<evidence type="ECO:0008006" key="4">
    <source>
        <dbReference type="Google" id="ProtNLM"/>
    </source>
</evidence>
<feature type="transmembrane region" description="Helical" evidence="1">
    <location>
        <begin position="85"/>
        <end position="105"/>
    </location>
</feature>
<keyword evidence="1" id="KW-0812">Transmembrane</keyword>
<reference evidence="2 3" key="1">
    <citation type="submission" date="2024-09" db="EMBL/GenBank/DDBJ databases">
        <authorList>
            <person name="Sun Q."/>
            <person name="Mori K."/>
        </authorList>
    </citation>
    <scope>NUCLEOTIDE SEQUENCE [LARGE SCALE GENOMIC DNA]</scope>
    <source>
        <strain evidence="2 3">NCAIM B.02415</strain>
    </source>
</reference>
<dbReference type="Proteomes" id="UP001589828">
    <property type="component" value="Unassembled WGS sequence"/>
</dbReference>
<evidence type="ECO:0000313" key="3">
    <source>
        <dbReference type="Proteomes" id="UP001589828"/>
    </source>
</evidence>
<evidence type="ECO:0000256" key="1">
    <source>
        <dbReference type="SAM" id="Phobius"/>
    </source>
</evidence>
<evidence type="ECO:0000313" key="2">
    <source>
        <dbReference type="EMBL" id="MFC0518182.1"/>
    </source>
</evidence>
<dbReference type="RefSeq" id="WP_377025909.1">
    <property type="nucleotide sequence ID" value="NZ_JBHLTS010000078.1"/>
</dbReference>
<proteinExistence type="predicted"/>
<dbReference type="EMBL" id="JBHLTS010000078">
    <property type="protein sequence ID" value="MFC0518182.1"/>
    <property type="molecule type" value="Genomic_DNA"/>
</dbReference>
<organism evidence="2 3">
    <name type="scientific">Mucilaginibacter angelicae</name>
    <dbReference type="NCBI Taxonomy" id="869718"/>
    <lineage>
        <taxon>Bacteria</taxon>
        <taxon>Pseudomonadati</taxon>
        <taxon>Bacteroidota</taxon>
        <taxon>Sphingobacteriia</taxon>
        <taxon>Sphingobacteriales</taxon>
        <taxon>Sphingobacteriaceae</taxon>
        <taxon>Mucilaginibacter</taxon>
    </lineage>
</organism>
<gene>
    <name evidence="2" type="ORF">ACFFGT_28465</name>
</gene>
<name>A0ABV6LFD9_9SPHI</name>
<keyword evidence="1" id="KW-0472">Membrane</keyword>
<protein>
    <recommendedName>
        <fullName evidence="4">Zinc-ribbon 15 domain-containing protein</fullName>
    </recommendedName>
</protein>